<feature type="chain" id="PRO_5031500984" evidence="1">
    <location>
        <begin position="21"/>
        <end position="153"/>
    </location>
</feature>
<dbReference type="RefSeq" id="WP_170205057.1">
    <property type="nucleotide sequence ID" value="NZ_CP051685.1"/>
</dbReference>
<keyword evidence="1" id="KW-0732">Signal</keyword>
<dbReference type="AlphaFoldDB" id="A0A7Z2W140"/>
<keyword evidence="3" id="KW-1185">Reference proteome</keyword>
<organism evidence="2 3">
    <name type="scientific">Massilia forsythiae</name>
    <dbReference type="NCBI Taxonomy" id="2728020"/>
    <lineage>
        <taxon>Bacteria</taxon>
        <taxon>Pseudomonadati</taxon>
        <taxon>Pseudomonadota</taxon>
        <taxon>Betaproteobacteria</taxon>
        <taxon>Burkholderiales</taxon>
        <taxon>Oxalobacteraceae</taxon>
        <taxon>Telluria group</taxon>
        <taxon>Massilia</taxon>
    </lineage>
</organism>
<gene>
    <name evidence="2" type="ORF">HH212_25790</name>
</gene>
<dbReference type="Pfam" id="PF04314">
    <property type="entry name" value="PCuAC"/>
    <property type="match status" value="1"/>
</dbReference>
<reference evidence="2 3" key="1">
    <citation type="submission" date="2020-04" db="EMBL/GenBank/DDBJ databases">
        <title>Genome sequencing of novel species.</title>
        <authorList>
            <person name="Heo J."/>
            <person name="Kim S.-J."/>
            <person name="Kim J.-S."/>
            <person name="Hong S.-B."/>
            <person name="Kwon S.-W."/>
        </authorList>
    </citation>
    <scope>NUCLEOTIDE SEQUENCE [LARGE SCALE GENOMIC DNA]</scope>
    <source>
        <strain evidence="2 3">GN2-R2</strain>
    </source>
</reference>
<dbReference type="PANTHER" id="PTHR36302">
    <property type="entry name" value="BLR7088 PROTEIN"/>
    <property type="match status" value="1"/>
</dbReference>
<dbReference type="EMBL" id="CP051685">
    <property type="protein sequence ID" value="QJE02976.1"/>
    <property type="molecule type" value="Genomic_DNA"/>
</dbReference>
<proteinExistence type="predicted"/>
<evidence type="ECO:0000256" key="1">
    <source>
        <dbReference type="SAM" id="SignalP"/>
    </source>
</evidence>
<dbReference type="InterPro" id="IPR007410">
    <property type="entry name" value="LpqE-like"/>
</dbReference>
<dbReference type="Gene3D" id="2.60.40.1890">
    <property type="entry name" value="PCu(A)C copper chaperone"/>
    <property type="match status" value="1"/>
</dbReference>
<accession>A0A7Z2W140</accession>
<evidence type="ECO:0000313" key="3">
    <source>
        <dbReference type="Proteomes" id="UP000502415"/>
    </source>
</evidence>
<dbReference type="Proteomes" id="UP000502415">
    <property type="component" value="Chromosome"/>
</dbReference>
<dbReference type="InterPro" id="IPR058248">
    <property type="entry name" value="Lxx211020-like"/>
</dbReference>
<feature type="signal peptide" evidence="1">
    <location>
        <begin position="1"/>
        <end position="20"/>
    </location>
</feature>
<evidence type="ECO:0000313" key="2">
    <source>
        <dbReference type="EMBL" id="QJE02976.1"/>
    </source>
</evidence>
<dbReference type="KEGG" id="mfy:HH212_25790"/>
<name>A0A7Z2W140_9BURK</name>
<protein>
    <submittedName>
        <fullName evidence="2">Copper chaperone PCu(A)C</fullName>
    </submittedName>
</protein>
<sequence>MIKRLLLAAAAGLLSLQAAAQVGVTDPWIRATVPAQKATGAFMQLRSAKPARLVGASSPAAGRVEIHQMEMQGQSMRMHAVDAVELPAGQPVDLASGGYHIMLLDLKRQMKEGEQVPLTLVVAGADGKRENVALSVPVRPLAYSARPAAHAGH</sequence>
<dbReference type="PANTHER" id="PTHR36302:SF1">
    <property type="entry name" value="COPPER CHAPERONE PCU(A)C"/>
    <property type="match status" value="1"/>
</dbReference>
<dbReference type="InterPro" id="IPR036182">
    <property type="entry name" value="PCuAC_sf"/>
</dbReference>
<dbReference type="SUPFAM" id="SSF110087">
    <property type="entry name" value="DR1885-like metal-binding protein"/>
    <property type="match status" value="1"/>
</dbReference>